<dbReference type="Proteomes" id="UP001433508">
    <property type="component" value="Unassembled WGS sequence"/>
</dbReference>
<name>A0ACC3SUZ6_LIPKO</name>
<organism evidence="1 2">
    <name type="scientific">Lipomyces kononenkoae</name>
    <name type="common">Yeast</name>
    <dbReference type="NCBI Taxonomy" id="34357"/>
    <lineage>
        <taxon>Eukaryota</taxon>
        <taxon>Fungi</taxon>
        <taxon>Dikarya</taxon>
        <taxon>Ascomycota</taxon>
        <taxon>Saccharomycotina</taxon>
        <taxon>Lipomycetes</taxon>
        <taxon>Lipomycetales</taxon>
        <taxon>Lipomycetaceae</taxon>
        <taxon>Lipomyces</taxon>
    </lineage>
</organism>
<proteinExistence type="predicted"/>
<evidence type="ECO:0000313" key="2">
    <source>
        <dbReference type="Proteomes" id="UP001433508"/>
    </source>
</evidence>
<accession>A0ACC3SUZ6</accession>
<gene>
    <name evidence="1" type="ORF">V1525DRAFT_410668</name>
</gene>
<evidence type="ECO:0000313" key="1">
    <source>
        <dbReference type="EMBL" id="KAK9235191.1"/>
    </source>
</evidence>
<comment type="caution">
    <text evidence="1">The sequence shown here is derived from an EMBL/GenBank/DDBJ whole genome shotgun (WGS) entry which is preliminary data.</text>
</comment>
<protein>
    <submittedName>
        <fullName evidence="1">Uncharacterized protein</fullName>
    </submittedName>
</protein>
<sequence length="81" mass="9566">MYEALKSFLAVIIDYYQFSLAAIYDFCDSRFPCEQPRSDLSNSWRWGYFLFCAVFIGLILPPRYRDSYSQNPSVCPSRNVR</sequence>
<keyword evidence="2" id="KW-1185">Reference proteome</keyword>
<reference evidence="2" key="1">
    <citation type="journal article" date="2024" name="Front. Bioeng. Biotechnol.">
        <title>Genome-scale model development and genomic sequencing of the oleaginous clade Lipomyces.</title>
        <authorList>
            <person name="Czajka J.J."/>
            <person name="Han Y."/>
            <person name="Kim J."/>
            <person name="Mondo S.J."/>
            <person name="Hofstad B.A."/>
            <person name="Robles A."/>
            <person name="Haridas S."/>
            <person name="Riley R."/>
            <person name="LaButti K."/>
            <person name="Pangilinan J."/>
            <person name="Andreopoulos W."/>
            <person name="Lipzen A."/>
            <person name="Yan J."/>
            <person name="Wang M."/>
            <person name="Ng V."/>
            <person name="Grigoriev I.V."/>
            <person name="Spatafora J.W."/>
            <person name="Magnuson J.K."/>
            <person name="Baker S.E."/>
            <person name="Pomraning K.R."/>
        </authorList>
    </citation>
    <scope>NUCLEOTIDE SEQUENCE [LARGE SCALE GENOMIC DNA]</scope>
    <source>
        <strain evidence="2">CBS 7786</strain>
    </source>
</reference>
<dbReference type="EMBL" id="MU971426">
    <property type="protein sequence ID" value="KAK9235191.1"/>
    <property type="molecule type" value="Genomic_DNA"/>
</dbReference>